<gene>
    <name evidence="1" type="ORF">NYO98_09325</name>
</gene>
<proteinExistence type="predicted"/>
<dbReference type="Proteomes" id="UP001074726">
    <property type="component" value="Unassembled WGS sequence"/>
</dbReference>
<evidence type="ECO:0000313" key="2">
    <source>
        <dbReference type="Proteomes" id="UP001074726"/>
    </source>
</evidence>
<sequence length="61" mass="7134">MIYWILLVLAVSLLVWAGWRQKRYGGRTTYDRDAWQSDMGLHHSAYNPWGLGRHAGDEDRS</sequence>
<comment type="caution">
    <text evidence="1">The sequence shown here is derived from an EMBL/GenBank/DDBJ whole genome shotgun (WGS) entry which is preliminary data.</text>
</comment>
<dbReference type="EMBL" id="JAPPUX010000002">
    <property type="protein sequence ID" value="MCY4726479.1"/>
    <property type="molecule type" value="Genomic_DNA"/>
</dbReference>
<evidence type="ECO:0000313" key="1">
    <source>
        <dbReference type="EMBL" id="MCY4726479.1"/>
    </source>
</evidence>
<dbReference type="RefSeq" id="WP_268111350.1">
    <property type="nucleotide sequence ID" value="NZ_JAPPUX010000002.1"/>
</dbReference>
<reference evidence="1" key="1">
    <citation type="submission" date="2022-08" db="EMBL/GenBank/DDBJ databases">
        <title>Genome sequencing of Nocardioides sp. STR2.</title>
        <authorList>
            <person name="So Y."/>
        </authorList>
    </citation>
    <scope>NUCLEOTIDE SEQUENCE</scope>
    <source>
        <strain evidence="1">STR2</strain>
    </source>
</reference>
<protein>
    <submittedName>
        <fullName evidence="1">Uncharacterized protein</fullName>
    </submittedName>
</protein>
<accession>A0ABT4CEU0</accession>
<keyword evidence="2" id="KW-1185">Reference proteome</keyword>
<organism evidence="1 2">
    <name type="scientific">Nocardioides pini</name>
    <dbReference type="NCBI Taxonomy" id="2975053"/>
    <lineage>
        <taxon>Bacteria</taxon>
        <taxon>Bacillati</taxon>
        <taxon>Actinomycetota</taxon>
        <taxon>Actinomycetes</taxon>
        <taxon>Propionibacteriales</taxon>
        <taxon>Nocardioidaceae</taxon>
        <taxon>Nocardioides</taxon>
    </lineage>
</organism>
<name>A0ABT4CEU0_9ACTN</name>